<dbReference type="RefSeq" id="WP_202855671.1">
    <property type="nucleotide sequence ID" value="NZ_JAEUGD010000023.1"/>
</dbReference>
<gene>
    <name evidence="1" type="ORF">JMN32_07395</name>
</gene>
<keyword evidence="2" id="KW-1185">Reference proteome</keyword>
<dbReference type="Proteomes" id="UP000614216">
    <property type="component" value="Unassembled WGS sequence"/>
</dbReference>
<reference evidence="1" key="1">
    <citation type="submission" date="2021-01" db="EMBL/GenBank/DDBJ databases">
        <title>Fulvivirga kasyanovii gen. nov., sp nov., a novel member of the phylum Bacteroidetes isolated from seawater in a mussel farm.</title>
        <authorList>
            <person name="Zhao L.-H."/>
            <person name="Wang Z.-J."/>
        </authorList>
    </citation>
    <scope>NUCLEOTIDE SEQUENCE</scope>
    <source>
        <strain evidence="1">29W222</strain>
    </source>
</reference>
<comment type="caution">
    <text evidence="1">The sequence shown here is derived from an EMBL/GenBank/DDBJ whole genome shotgun (WGS) entry which is preliminary data.</text>
</comment>
<evidence type="ECO:0000313" key="2">
    <source>
        <dbReference type="Proteomes" id="UP000614216"/>
    </source>
</evidence>
<sequence length="192" mass="22512">MKNLLILMLLFCLASCQTKPDRTVSIYFDTDSLMQRQKQLLYKGNAQISKWARVNDKTSEGTIKPDSVDAWDREFQMLEKININKSALQGYYEEKEYNDPYSNLKVKEYAGLSDDLEVPYLKLYYLDTPDNIRIIEAEYVENNPVYHSKRNLKFVFNDFTGSSLLHKYSVKGIQKMIFKDSVNFEIKAEIKL</sequence>
<organism evidence="1 2">
    <name type="scientific">Fulvivirga marina</name>
    <dbReference type="NCBI Taxonomy" id="2494733"/>
    <lineage>
        <taxon>Bacteria</taxon>
        <taxon>Pseudomonadati</taxon>
        <taxon>Bacteroidota</taxon>
        <taxon>Cytophagia</taxon>
        <taxon>Cytophagales</taxon>
        <taxon>Fulvivirgaceae</taxon>
        <taxon>Fulvivirga</taxon>
    </lineage>
</organism>
<evidence type="ECO:0000313" key="1">
    <source>
        <dbReference type="EMBL" id="MBL6446126.1"/>
    </source>
</evidence>
<proteinExistence type="predicted"/>
<dbReference type="EMBL" id="JAEUGD010000023">
    <property type="protein sequence ID" value="MBL6446126.1"/>
    <property type="molecule type" value="Genomic_DNA"/>
</dbReference>
<name>A0A937G093_9BACT</name>
<accession>A0A937G093</accession>
<protein>
    <submittedName>
        <fullName evidence="1">Uncharacterized protein</fullName>
    </submittedName>
</protein>
<dbReference type="AlphaFoldDB" id="A0A937G093"/>